<evidence type="ECO:0000256" key="3">
    <source>
        <dbReference type="ARBA" id="ARBA00023163"/>
    </source>
</evidence>
<dbReference type="Proteomes" id="UP000310158">
    <property type="component" value="Unassembled WGS sequence"/>
</dbReference>
<evidence type="ECO:0000256" key="4">
    <source>
        <dbReference type="ARBA" id="ARBA00023242"/>
    </source>
</evidence>
<feature type="region of interest" description="Disordered" evidence="5">
    <location>
        <begin position="98"/>
        <end position="198"/>
    </location>
</feature>
<dbReference type="SMART" id="SM00719">
    <property type="entry name" value="Plus3"/>
    <property type="match status" value="1"/>
</dbReference>
<evidence type="ECO:0000259" key="6">
    <source>
        <dbReference type="PROSITE" id="PS51360"/>
    </source>
</evidence>
<evidence type="ECO:0000313" key="7">
    <source>
        <dbReference type="EMBL" id="THH18000.1"/>
    </source>
</evidence>
<evidence type="ECO:0000256" key="1">
    <source>
        <dbReference type="ARBA" id="ARBA00004123"/>
    </source>
</evidence>
<dbReference type="Pfam" id="PF03126">
    <property type="entry name" value="Plus-3"/>
    <property type="match status" value="1"/>
</dbReference>
<feature type="compositionally biased region" description="Basic and acidic residues" evidence="5">
    <location>
        <begin position="132"/>
        <end position="165"/>
    </location>
</feature>
<dbReference type="GO" id="GO:1990269">
    <property type="term" value="F:RNA polymerase II C-terminal domain phosphoserine binding"/>
    <property type="evidence" value="ECO:0007669"/>
    <property type="project" value="TreeGrafter"/>
</dbReference>
<proteinExistence type="predicted"/>
<keyword evidence="3" id="KW-0804">Transcription</keyword>
<dbReference type="GO" id="GO:0016593">
    <property type="term" value="C:Cdc73/Paf1 complex"/>
    <property type="evidence" value="ECO:0007669"/>
    <property type="project" value="TreeGrafter"/>
</dbReference>
<dbReference type="SUPFAM" id="SSF159042">
    <property type="entry name" value="Plus3-like"/>
    <property type="match status" value="1"/>
</dbReference>
<dbReference type="GO" id="GO:0003677">
    <property type="term" value="F:DNA binding"/>
    <property type="evidence" value="ECO:0007669"/>
    <property type="project" value="InterPro"/>
</dbReference>
<dbReference type="InterPro" id="IPR036128">
    <property type="entry name" value="Plus3-like_sf"/>
</dbReference>
<name>A0A4S4M5C0_9AGAM</name>
<evidence type="ECO:0000256" key="2">
    <source>
        <dbReference type="ARBA" id="ARBA00023015"/>
    </source>
</evidence>
<organism evidence="7 8">
    <name type="scientific">Bondarzewia mesenterica</name>
    <dbReference type="NCBI Taxonomy" id="1095465"/>
    <lineage>
        <taxon>Eukaryota</taxon>
        <taxon>Fungi</taxon>
        <taxon>Dikarya</taxon>
        <taxon>Basidiomycota</taxon>
        <taxon>Agaricomycotina</taxon>
        <taxon>Agaricomycetes</taxon>
        <taxon>Russulales</taxon>
        <taxon>Bondarzewiaceae</taxon>
        <taxon>Bondarzewia</taxon>
    </lineage>
</organism>
<dbReference type="PANTHER" id="PTHR13115:SF8">
    <property type="entry name" value="RNA POLYMERASE-ASSOCIATED PROTEIN RTF1 HOMOLOG"/>
    <property type="match status" value="1"/>
</dbReference>
<feature type="compositionally biased region" description="Acidic residues" evidence="5">
    <location>
        <begin position="45"/>
        <end position="57"/>
    </location>
</feature>
<accession>A0A4S4M5C0</accession>
<sequence>MSDSEGDFSDELLELAGATEKKRKRRQLKTSGTKRRKPDISLDTDSGDEPESEEESDTNPYPLEGKYIDEADRQKLLEMPEIDREEVLAQRLEEMQRIQDKRNLDQMLKAQKTGDGENVSKAAKRHHAVRGATKEKTRKLDELKARRKAKDEKKRTRTSPKRDRSSSPMEMETDSGEEEDGQISKFEEEEEKERKLFNKAHPDEERIILEDLDKIRVTRDMLAKHCMASWFEDYVKGAWVRFLIGNEKGQPVYRICEIQNLAADLVKPYKMNDRTVNQAFELKHGSSAKAFPMDKVSNSSFTQREFDRLVKVSEHERVKLPGKRQIEKKSAQLAKLASQPMTESDISAMLARKHQMQSGKHYGVSLTMERSRLNQARTLAMRRNDHAEVAVIDKQLEELAATIAADPDRREAEEDTTDILAKVNERNRKANMDAIRKAELLDTERKRKERKMARNGGTPIPSDPSARLKIVPRMYASRFVILICASFLRLAHWFSFGAKSLHRPSTPNLNGTPLLGSQGATIRSVSPLPPSALSRQASPPKGKPKRDFESQVLESIEIDLGDF</sequence>
<feature type="compositionally biased region" description="Acidic residues" evidence="5">
    <location>
        <begin position="171"/>
        <end position="191"/>
    </location>
</feature>
<evidence type="ECO:0000313" key="8">
    <source>
        <dbReference type="Proteomes" id="UP000310158"/>
    </source>
</evidence>
<feature type="domain" description="Plus3" evidence="6">
    <location>
        <begin position="206"/>
        <end position="338"/>
    </location>
</feature>
<dbReference type="PANTHER" id="PTHR13115">
    <property type="entry name" value="RNA POLYMERASE-ASSOCIATED PROTEIN RTF1 HOMOLOG"/>
    <property type="match status" value="1"/>
</dbReference>
<dbReference type="AlphaFoldDB" id="A0A4S4M5C0"/>
<keyword evidence="4" id="KW-0539">Nucleus</keyword>
<dbReference type="InterPro" id="IPR004343">
    <property type="entry name" value="Plus-3_dom"/>
</dbReference>
<keyword evidence="8" id="KW-1185">Reference proteome</keyword>
<feature type="region of interest" description="Disordered" evidence="5">
    <location>
        <begin position="509"/>
        <end position="550"/>
    </location>
</feature>
<gene>
    <name evidence="7" type="ORF">EW146_g2928</name>
</gene>
<keyword evidence="2" id="KW-0805">Transcription regulation</keyword>
<feature type="compositionally biased region" description="Basic residues" evidence="5">
    <location>
        <begin position="21"/>
        <end position="37"/>
    </location>
</feature>
<evidence type="ECO:0000256" key="5">
    <source>
        <dbReference type="SAM" id="MobiDB-lite"/>
    </source>
</evidence>
<dbReference type="Gene3D" id="3.90.70.200">
    <property type="entry name" value="Plus-3 domain"/>
    <property type="match status" value="1"/>
</dbReference>
<protein>
    <recommendedName>
        <fullName evidence="6">Plus3 domain-containing protein</fullName>
    </recommendedName>
</protein>
<dbReference type="PROSITE" id="PS51360">
    <property type="entry name" value="PLUS3"/>
    <property type="match status" value="1"/>
</dbReference>
<dbReference type="OrthoDB" id="166375at2759"/>
<dbReference type="EMBL" id="SGPL01000090">
    <property type="protein sequence ID" value="THH18000.1"/>
    <property type="molecule type" value="Genomic_DNA"/>
</dbReference>
<feature type="region of interest" description="Disordered" evidence="5">
    <location>
        <begin position="1"/>
        <end position="65"/>
    </location>
</feature>
<comment type="caution">
    <text evidence="7">The sequence shown here is derived from an EMBL/GenBank/DDBJ whole genome shotgun (WGS) entry which is preliminary data.</text>
</comment>
<feature type="compositionally biased region" description="Acidic residues" evidence="5">
    <location>
        <begin position="1"/>
        <end position="13"/>
    </location>
</feature>
<comment type="subcellular location">
    <subcellularLocation>
        <location evidence="1">Nucleus</location>
    </subcellularLocation>
</comment>
<reference evidence="7 8" key="1">
    <citation type="submission" date="2019-02" db="EMBL/GenBank/DDBJ databases">
        <title>Genome sequencing of the rare red list fungi Bondarzewia mesenterica.</title>
        <authorList>
            <person name="Buettner E."/>
            <person name="Kellner H."/>
        </authorList>
    </citation>
    <scope>NUCLEOTIDE SEQUENCE [LARGE SCALE GENOMIC DNA]</scope>
    <source>
        <strain evidence="7 8">DSM 108281</strain>
    </source>
</reference>